<evidence type="ECO:0000256" key="3">
    <source>
        <dbReference type="ARBA" id="ARBA00022475"/>
    </source>
</evidence>
<evidence type="ECO:0000256" key="4">
    <source>
        <dbReference type="ARBA" id="ARBA00022679"/>
    </source>
</evidence>
<dbReference type="InterPro" id="IPR044878">
    <property type="entry name" value="UbiA_sf"/>
</dbReference>
<dbReference type="NCBIfam" id="TIGR00751">
    <property type="entry name" value="menA"/>
    <property type="match status" value="1"/>
</dbReference>
<dbReference type="AlphaFoldDB" id="A0A6J4SY78"/>
<keyword evidence="4 8" id="KW-0808">Transferase</keyword>
<keyword evidence="2 8" id="KW-0474">Menaquinone biosynthesis</keyword>
<keyword evidence="3 8" id="KW-1003">Cell membrane</keyword>
<feature type="transmembrane region" description="Helical" evidence="8">
    <location>
        <begin position="49"/>
        <end position="72"/>
    </location>
</feature>
<feature type="transmembrane region" description="Helical" evidence="8">
    <location>
        <begin position="256"/>
        <end position="275"/>
    </location>
</feature>
<comment type="function">
    <text evidence="8">Conversion of 1,4-dihydroxy-2-naphthoate (DHNA) to demethylmenaquinone (DMK).</text>
</comment>
<dbReference type="PANTHER" id="PTHR13929">
    <property type="entry name" value="1,4-DIHYDROXY-2-NAPHTHOATE OCTAPRENYLTRANSFERASE"/>
    <property type="match status" value="1"/>
</dbReference>
<keyword evidence="5 8" id="KW-0812">Transmembrane</keyword>
<dbReference type="EMBL" id="CADCVU010000148">
    <property type="protein sequence ID" value="CAA9508412.1"/>
    <property type="molecule type" value="Genomic_DNA"/>
</dbReference>
<comment type="pathway">
    <text evidence="8">Quinol/quinone metabolism; menaquinone biosynthesis; menaquinol from 1,4-dihydroxy-2-naphthoate: step 1/2.</text>
</comment>
<dbReference type="GO" id="GO:0042371">
    <property type="term" value="P:vitamin K biosynthetic process"/>
    <property type="evidence" value="ECO:0007669"/>
    <property type="project" value="TreeGrafter"/>
</dbReference>
<reference evidence="10" key="1">
    <citation type="submission" date="2020-02" db="EMBL/GenBank/DDBJ databases">
        <authorList>
            <person name="Meier V. D."/>
        </authorList>
    </citation>
    <scope>NUCLEOTIDE SEQUENCE</scope>
    <source>
        <strain evidence="10">AVDCRST_MAG45</strain>
    </source>
</reference>
<dbReference type="EC" id="2.5.1.74" evidence="8 9"/>
<dbReference type="InterPro" id="IPR026046">
    <property type="entry name" value="UBIAD1"/>
</dbReference>
<evidence type="ECO:0000256" key="2">
    <source>
        <dbReference type="ARBA" id="ARBA00022428"/>
    </source>
</evidence>
<keyword evidence="7 8" id="KW-0472">Membrane</keyword>
<proteinExistence type="inferred from homology"/>
<feature type="transmembrane region" description="Helical" evidence="8">
    <location>
        <begin position="160"/>
        <end position="177"/>
    </location>
</feature>
<comment type="similarity">
    <text evidence="8">Belongs to the MenA family. Type 1 subfamily.</text>
</comment>
<dbReference type="Gene3D" id="1.20.120.1780">
    <property type="entry name" value="UbiA prenyltransferase"/>
    <property type="match status" value="1"/>
</dbReference>
<evidence type="ECO:0000256" key="8">
    <source>
        <dbReference type="HAMAP-Rule" id="MF_01937"/>
    </source>
</evidence>
<dbReference type="PANTHER" id="PTHR13929:SF0">
    <property type="entry name" value="UBIA PRENYLTRANSFERASE DOMAIN-CONTAINING PROTEIN 1"/>
    <property type="match status" value="1"/>
</dbReference>
<comment type="subcellular location">
    <subcellularLocation>
        <location evidence="8">Cell membrane</location>
        <topology evidence="8">Multi-pass membrane protein</topology>
    </subcellularLocation>
    <subcellularLocation>
        <location evidence="1">Membrane</location>
        <topology evidence="1">Multi-pass membrane protein</topology>
    </subcellularLocation>
</comment>
<name>A0A6J4SY78_9ACTN</name>
<protein>
    <recommendedName>
        <fullName evidence="8 9">1,4-dihydroxy-2-naphthoate octaprenyltransferase</fullName>
        <shortName evidence="8">DHNA-octaprenyltransferase</shortName>
        <ecNumber evidence="8 9">2.5.1.74</ecNumber>
    </recommendedName>
</protein>
<evidence type="ECO:0000256" key="9">
    <source>
        <dbReference type="NCBIfam" id="TIGR00751"/>
    </source>
</evidence>
<dbReference type="UniPathway" id="UPA00079">
    <property type="reaction ID" value="UER00168"/>
</dbReference>
<dbReference type="PIRSF" id="PIRSF005355">
    <property type="entry name" value="UBIAD1"/>
    <property type="match status" value="1"/>
</dbReference>
<dbReference type="InterPro" id="IPR004657">
    <property type="entry name" value="MenA"/>
</dbReference>
<feature type="transmembrane region" description="Helical" evidence="8">
    <location>
        <begin position="105"/>
        <end position="125"/>
    </location>
</feature>
<dbReference type="NCBIfam" id="NF004751">
    <property type="entry name" value="PRK06080.1-3"/>
    <property type="match status" value="1"/>
</dbReference>
<dbReference type="HAMAP" id="MF_01937">
    <property type="entry name" value="MenA_1"/>
    <property type="match status" value="1"/>
</dbReference>
<dbReference type="CDD" id="cd13962">
    <property type="entry name" value="PT_UbiA_UBIAD1"/>
    <property type="match status" value="1"/>
</dbReference>
<sequence length="308" mass="31626">MSARLGSGPRRSPAVASTLRLWLVAARPRTLPAAIAPVLVGTALAATEGVFGALVFAAAVVGSVFIQIGTNLSNDYSDARRGADTEDRLGPVRVTGGGLMPPRRVLVGTWVAFAIAVAAGTYLVAVSGWELAVVGGLSILAGVLYTGGPRPYGYDGLGELFVFLFFGVVAVAGSYFAQTERIVWEAIALSVPVGLLAAAILIVNNVRDLDTDRRAGKRTLAVKLGREGARRLFVAVVAVAFFTPVAVWLAGGLSAWILISLAAAPLAVPLARTVLTRVDGPSLNVALGNSGALLALFSLLLAAGVLAS</sequence>
<gene>
    <name evidence="8" type="primary">menA</name>
    <name evidence="10" type="ORF">AVDCRST_MAG45-1748</name>
</gene>
<evidence type="ECO:0000256" key="7">
    <source>
        <dbReference type="ARBA" id="ARBA00023136"/>
    </source>
</evidence>
<keyword evidence="6 8" id="KW-1133">Transmembrane helix</keyword>
<dbReference type="GO" id="GO:0046428">
    <property type="term" value="F:1,4-dihydroxy-2-naphthoate polyprenyltransferase activity"/>
    <property type="evidence" value="ECO:0007669"/>
    <property type="project" value="UniProtKB-UniRule"/>
</dbReference>
<evidence type="ECO:0000256" key="1">
    <source>
        <dbReference type="ARBA" id="ARBA00004141"/>
    </source>
</evidence>
<comment type="catalytic activity">
    <reaction evidence="8">
        <text>an all-trans-polyprenyl diphosphate + 1,4-dihydroxy-2-naphthoate + H(+) = a 2-demethylmenaquinol + CO2 + diphosphate</text>
        <dbReference type="Rhea" id="RHEA:26478"/>
        <dbReference type="Rhea" id="RHEA-COMP:9563"/>
        <dbReference type="Rhea" id="RHEA-COMP:9564"/>
        <dbReference type="ChEBI" id="CHEBI:11173"/>
        <dbReference type="ChEBI" id="CHEBI:15378"/>
        <dbReference type="ChEBI" id="CHEBI:16526"/>
        <dbReference type="ChEBI" id="CHEBI:33019"/>
        <dbReference type="ChEBI" id="CHEBI:55437"/>
        <dbReference type="ChEBI" id="CHEBI:58914"/>
        <dbReference type="EC" id="2.5.1.74"/>
    </reaction>
</comment>
<feature type="transmembrane region" description="Helical" evidence="8">
    <location>
        <begin position="131"/>
        <end position="148"/>
    </location>
</feature>
<feature type="transmembrane region" description="Helical" evidence="8">
    <location>
        <begin position="287"/>
        <end position="307"/>
    </location>
</feature>
<dbReference type="Pfam" id="PF01040">
    <property type="entry name" value="UbiA"/>
    <property type="match status" value="1"/>
</dbReference>
<feature type="transmembrane region" description="Helical" evidence="8">
    <location>
        <begin position="183"/>
        <end position="204"/>
    </location>
</feature>
<dbReference type="GO" id="GO:0009234">
    <property type="term" value="P:menaquinone biosynthetic process"/>
    <property type="evidence" value="ECO:0007669"/>
    <property type="project" value="UniProtKB-UniRule"/>
</dbReference>
<organism evidence="10">
    <name type="scientific">uncultured Solirubrobacterales bacterium</name>
    <dbReference type="NCBI Taxonomy" id="768556"/>
    <lineage>
        <taxon>Bacteria</taxon>
        <taxon>Bacillati</taxon>
        <taxon>Actinomycetota</taxon>
        <taxon>Thermoleophilia</taxon>
        <taxon>Solirubrobacterales</taxon>
        <taxon>environmental samples</taxon>
    </lineage>
</organism>
<feature type="transmembrane region" description="Helical" evidence="8">
    <location>
        <begin position="232"/>
        <end position="250"/>
    </location>
</feature>
<evidence type="ECO:0000256" key="5">
    <source>
        <dbReference type="ARBA" id="ARBA00022692"/>
    </source>
</evidence>
<accession>A0A6J4SY78</accession>
<evidence type="ECO:0000313" key="10">
    <source>
        <dbReference type="EMBL" id="CAA9508412.1"/>
    </source>
</evidence>
<evidence type="ECO:0000256" key="6">
    <source>
        <dbReference type="ARBA" id="ARBA00022989"/>
    </source>
</evidence>
<dbReference type="GO" id="GO:0005886">
    <property type="term" value="C:plasma membrane"/>
    <property type="evidence" value="ECO:0007669"/>
    <property type="project" value="UniProtKB-SubCell"/>
</dbReference>
<dbReference type="Gene3D" id="1.10.357.140">
    <property type="entry name" value="UbiA prenyltransferase"/>
    <property type="match status" value="1"/>
</dbReference>
<dbReference type="InterPro" id="IPR000537">
    <property type="entry name" value="UbiA_prenyltransferase"/>
</dbReference>